<protein>
    <submittedName>
        <fullName evidence="2">Uncharacterized protein</fullName>
    </submittedName>
</protein>
<evidence type="ECO:0000313" key="2">
    <source>
        <dbReference type="EMBL" id="ORY36793.1"/>
    </source>
</evidence>
<dbReference type="STRING" id="1754190.A0A1Y2BPX5"/>
<dbReference type="AlphaFoldDB" id="A0A1Y2BPX5"/>
<dbReference type="EMBL" id="MCOG01000146">
    <property type="protein sequence ID" value="ORY36793.1"/>
    <property type="molecule type" value="Genomic_DNA"/>
</dbReference>
<evidence type="ECO:0000313" key="3">
    <source>
        <dbReference type="Proteomes" id="UP000193920"/>
    </source>
</evidence>
<feature type="compositionally biased region" description="Basic and acidic residues" evidence="1">
    <location>
        <begin position="1"/>
        <end position="24"/>
    </location>
</feature>
<dbReference type="OrthoDB" id="10590361at2759"/>
<reference evidence="2 3" key="1">
    <citation type="submission" date="2016-08" db="EMBL/GenBank/DDBJ databases">
        <title>A Parts List for Fungal Cellulosomes Revealed by Comparative Genomics.</title>
        <authorList>
            <consortium name="DOE Joint Genome Institute"/>
            <person name="Haitjema C.H."/>
            <person name="Gilmore S.P."/>
            <person name="Henske J.K."/>
            <person name="Solomon K.V."/>
            <person name="De Groot R."/>
            <person name="Kuo A."/>
            <person name="Mondo S.J."/>
            <person name="Salamov A.A."/>
            <person name="Labutti K."/>
            <person name="Zhao Z."/>
            <person name="Chiniquy J."/>
            <person name="Barry K."/>
            <person name="Brewer H.M."/>
            <person name="Purvine S.O."/>
            <person name="Wright A.T."/>
            <person name="Boxma B."/>
            <person name="Van Alen T."/>
            <person name="Hackstein J.H."/>
            <person name="Baker S.E."/>
            <person name="Grigoriev I.V."/>
            <person name="O'Malley M.A."/>
        </authorList>
    </citation>
    <scope>NUCLEOTIDE SEQUENCE [LARGE SCALE GENOMIC DNA]</scope>
    <source>
        <strain evidence="2 3">G1</strain>
    </source>
</reference>
<feature type="region of interest" description="Disordered" evidence="1">
    <location>
        <begin position="1"/>
        <end position="26"/>
    </location>
</feature>
<keyword evidence="3" id="KW-1185">Reference proteome</keyword>
<dbReference type="Proteomes" id="UP000193920">
    <property type="component" value="Unassembled WGS sequence"/>
</dbReference>
<organism evidence="2 3">
    <name type="scientific">Neocallimastix californiae</name>
    <dbReference type="NCBI Taxonomy" id="1754190"/>
    <lineage>
        <taxon>Eukaryota</taxon>
        <taxon>Fungi</taxon>
        <taxon>Fungi incertae sedis</taxon>
        <taxon>Chytridiomycota</taxon>
        <taxon>Chytridiomycota incertae sedis</taxon>
        <taxon>Neocallimastigomycetes</taxon>
        <taxon>Neocallimastigales</taxon>
        <taxon>Neocallimastigaceae</taxon>
        <taxon>Neocallimastix</taxon>
    </lineage>
</organism>
<feature type="region of interest" description="Disordered" evidence="1">
    <location>
        <begin position="84"/>
        <end position="104"/>
    </location>
</feature>
<gene>
    <name evidence="2" type="ORF">LY90DRAFT_511451</name>
</gene>
<feature type="compositionally biased region" description="Basic residues" evidence="1">
    <location>
        <begin position="127"/>
        <end position="148"/>
    </location>
</feature>
<feature type="region of interest" description="Disordered" evidence="1">
    <location>
        <begin position="119"/>
        <end position="175"/>
    </location>
</feature>
<accession>A0A1Y2BPX5</accession>
<sequence>MQNIKEKPLEKNEKNSHSKDKKQNNESFANILKSDISDSFEGSNSFMSVKAIGVRMAKLQHKLKYTNVLAPSLKDLPDYCPSNTNKNNIHKCDINTKPSTSSSDNQIIFENYTNKSINITNNNKNKGNGKKRKGDNVKKTTKKLKKLKKESLSNKTVLKTNNEKQTKESKESNNIINPEIKTLTNSTERINIIKNEDEALSSSTIDSKMSNRLPEQELKNFSAFVDNSIYKRKEDDQELILNKKEIKHKKIKLSFENNMTENIINTTTNISNQAIASNESINKTNLNNSLQMNAIQNSINNSNIMVSPVLFNKGVTLFNTSIYNVNINNKQNSLSCVGSIYKNNKNTNITNNIVNDNVLNKIYTKKSKIQQPQIKSQSTPLSTSATYLTRNIVSPQSYPQGYSCKYKGDLYQVKSQPSTQLLTQQLSSINQSSPQSQNALCIREGYIKQQQQQFESQKINRLLQTRRHQYLYVNNGSQRYGSYPAPSSQQQYYYHQTKSSSYPGIAKTNLMSSLSPTEMKVNPTLINTASSTINTSKSNNFSQKQYPKQTTLKNFVNLPMSNNSPLTMNSINYMSTSSLSPLNLSTTSINTNANERNFPLISPVLQNRAVLYPKTVVQSPNEKNIVASTRINSTPILSSQGHDINNNDIVNNSNTMYQSSNTIISQGSESLSSLEKTSLKDNKISQNPSINYNSMIVNNDTSNNNNLMLAENNYVKIVEDEATNNTMVDRNILTFSNNAFESLNESSTLNNHIENSQIVSDDGAGLKNATTSSSIISKAFCEDNTNLLEVSESLLLTGKALKVEEGSSNSTLVNQGNELNSNSDINLSMVDNEKTINNEVTLLSSTPYLNNKDTLSSIYTPSLSTKDNFNENPNILYENITPPFSTKVSPLILTKSELSSDELTNSLNKIKSSSINEYINSPYIVSSVPSNTSISLIEDDKEILKEKNYSITLGDNNELIQSGNLNGVSTSDPTPLELLNLNNSSQNEAIGGISSATTHPTIFKQNGNEFYTIPLTMDGTGLPSVTTIQSPQYKSTETLPLTPISSRSISSSYS</sequence>
<feature type="compositionally biased region" description="Basic and acidic residues" evidence="1">
    <location>
        <begin position="161"/>
        <end position="171"/>
    </location>
</feature>
<name>A0A1Y2BPX5_9FUNG</name>
<proteinExistence type="predicted"/>
<comment type="caution">
    <text evidence="2">The sequence shown here is derived from an EMBL/GenBank/DDBJ whole genome shotgun (WGS) entry which is preliminary data.</text>
</comment>
<evidence type="ECO:0000256" key="1">
    <source>
        <dbReference type="SAM" id="MobiDB-lite"/>
    </source>
</evidence>